<evidence type="ECO:0000256" key="3">
    <source>
        <dbReference type="ARBA" id="ARBA00023163"/>
    </source>
</evidence>
<organism evidence="5 6">
    <name type="scientific">Paenibacillus azoreducens</name>
    <dbReference type="NCBI Taxonomy" id="116718"/>
    <lineage>
        <taxon>Bacteria</taxon>
        <taxon>Bacillati</taxon>
        <taxon>Bacillota</taxon>
        <taxon>Bacilli</taxon>
        <taxon>Bacillales</taxon>
        <taxon>Paenibacillaceae</taxon>
        <taxon>Paenibacillus</taxon>
    </lineage>
</organism>
<dbReference type="PANTHER" id="PTHR46797">
    <property type="entry name" value="HTH-TYPE TRANSCRIPTIONAL REGULATOR"/>
    <property type="match status" value="1"/>
</dbReference>
<keyword evidence="3" id="KW-0804">Transcription</keyword>
<feature type="domain" description="HTH cro/C1-type" evidence="4">
    <location>
        <begin position="13"/>
        <end position="67"/>
    </location>
</feature>
<dbReference type="PROSITE" id="PS50943">
    <property type="entry name" value="HTH_CROC1"/>
    <property type="match status" value="1"/>
</dbReference>
<dbReference type="Proteomes" id="UP000682811">
    <property type="component" value="Unassembled WGS sequence"/>
</dbReference>
<dbReference type="GO" id="GO:0003700">
    <property type="term" value="F:DNA-binding transcription factor activity"/>
    <property type="evidence" value="ECO:0007669"/>
    <property type="project" value="TreeGrafter"/>
</dbReference>
<proteinExistence type="predicted"/>
<evidence type="ECO:0000259" key="4">
    <source>
        <dbReference type="PROSITE" id="PS50943"/>
    </source>
</evidence>
<gene>
    <name evidence="5" type="ORF">J34TS1_43570</name>
</gene>
<keyword evidence="6" id="KW-1185">Reference proteome</keyword>
<protein>
    <recommendedName>
        <fullName evidence="4">HTH cro/C1-type domain-containing protein</fullName>
    </recommendedName>
</protein>
<comment type="caution">
    <text evidence="5">The sequence shown here is derived from an EMBL/GenBank/DDBJ whole genome shotgun (WGS) entry which is preliminary data.</text>
</comment>
<evidence type="ECO:0000256" key="1">
    <source>
        <dbReference type="ARBA" id="ARBA00023015"/>
    </source>
</evidence>
<evidence type="ECO:0000313" key="6">
    <source>
        <dbReference type="Proteomes" id="UP000682811"/>
    </source>
</evidence>
<dbReference type="SMART" id="SM00530">
    <property type="entry name" value="HTH_XRE"/>
    <property type="match status" value="1"/>
</dbReference>
<evidence type="ECO:0000313" key="5">
    <source>
        <dbReference type="EMBL" id="GIO49592.1"/>
    </source>
</evidence>
<evidence type="ECO:0000256" key="2">
    <source>
        <dbReference type="ARBA" id="ARBA00023125"/>
    </source>
</evidence>
<dbReference type="SUPFAM" id="SSF47413">
    <property type="entry name" value="lambda repressor-like DNA-binding domains"/>
    <property type="match status" value="1"/>
</dbReference>
<dbReference type="InterPro" id="IPR010982">
    <property type="entry name" value="Lambda_DNA-bd_dom_sf"/>
</dbReference>
<dbReference type="InterPro" id="IPR001387">
    <property type="entry name" value="Cro/C1-type_HTH"/>
</dbReference>
<dbReference type="PANTHER" id="PTHR46797:SF23">
    <property type="entry name" value="HTH-TYPE TRANSCRIPTIONAL REGULATOR SUTR"/>
    <property type="match status" value="1"/>
</dbReference>
<dbReference type="AlphaFoldDB" id="A0A919YE98"/>
<accession>A0A919YE98</accession>
<name>A0A919YE98_9BACL</name>
<dbReference type="EMBL" id="BORT01000023">
    <property type="protein sequence ID" value="GIO49592.1"/>
    <property type="molecule type" value="Genomic_DNA"/>
</dbReference>
<sequence length="229" mass="25875">MFVDIRNEFGQRVRELRARSGMSQESLAYRAGLDRTYLSGVERGERNVSLVNIEKIAAALSVSVEYMFSSERFSSTPAYQPNDFSIPFTERFKYQLDADRRVLAFQVHGLLTGDNVDFMSKTLMGICSSFGKGELRLFVDHRDMKASDGEPVVYSPIVADRAIAFQRNLLLYSSKAVVLCNSEFQVHQLKRITQESGIPTVPLFGRDKDMVGQAYELLDINGNDLIKVH</sequence>
<dbReference type="GO" id="GO:0003677">
    <property type="term" value="F:DNA binding"/>
    <property type="evidence" value="ECO:0007669"/>
    <property type="project" value="UniProtKB-KW"/>
</dbReference>
<dbReference type="CDD" id="cd00093">
    <property type="entry name" value="HTH_XRE"/>
    <property type="match status" value="1"/>
</dbReference>
<keyword evidence="2" id="KW-0238">DNA-binding</keyword>
<keyword evidence="1" id="KW-0805">Transcription regulation</keyword>
<dbReference type="Pfam" id="PF01381">
    <property type="entry name" value="HTH_3"/>
    <property type="match status" value="1"/>
</dbReference>
<dbReference type="InterPro" id="IPR050807">
    <property type="entry name" value="TransReg_Diox_bact_type"/>
</dbReference>
<reference evidence="5 6" key="1">
    <citation type="submission" date="2021-03" db="EMBL/GenBank/DDBJ databases">
        <title>Antimicrobial resistance genes in bacteria isolated from Japanese honey, and their potential for conferring macrolide and lincosamide resistance in the American foulbrood pathogen Paenibacillus larvae.</title>
        <authorList>
            <person name="Okamoto M."/>
            <person name="Kumagai M."/>
            <person name="Kanamori H."/>
            <person name="Takamatsu D."/>
        </authorList>
    </citation>
    <scope>NUCLEOTIDE SEQUENCE [LARGE SCALE GENOMIC DNA]</scope>
    <source>
        <strain evidence="5 6">J34TS1</strain>
    </source>
</reference>
<dbReference type="GO" id="GO:0005829">
    <property type="term" value="C:cytosol"/>
    <property type="evidence" value="ECO:0007669"/>
    <property type="project" value="TreeGrafter"/>
</dbReference>
<dbReference type="Gene3D" id="1.10.260.40">
    <property type="entry name" value="lambda repressor-like DNA-binding domains"/>
    <property type="match status" value="1"/>
</dbReference>